<evidence type="ECO:0000313" key="2">
    <source>
        <dbReference type="EMBL" id="CAG2059585.1"/>
    </source>
</evidence>
<dbReference type="EMBL" id="CAJPIN010009971">
    <property type="protein sequence ID" value="CAG2059585.1"/>
    <property type="molecule type" value="Genomic_DNA"/>
</dbReference>
<gene>
    <name evidence="2" type="ORF">TPAB3V08_LOCUS6547</name>
</gene>
<organism evidence="2 3">
    <name type="scientific">Timema podura</name>
    <name type="common">Walking stick</name>
    <dbReference type="NCBI Taxonomy" id="61482"/>
    <lineage>
        <taxon>Eukaryota</taxon>
        <taxon>Metazoa</taxon>
        <taxon>Ecdysozoa</taxon>
        <taxon>Arthropoda</taxon>
        <taxon>Hexapoda</taxon>
        <taxon>Insecta</taxon>
        <taxon>Pterygota</taxon>
        <taxon>Neoptera</taxon>
        <taxon>Polyneoptera</taxon>
        <taxon>Phasmatodea</taxon>
        <taxon>Timematodea</taxon>
        <taxon>Timematoidea</taxon>
        <taxon>Timematidae</taxon>
        <taxon>Timema</taxon>
    </lineage>
</organism>
<reference evidence="2" key="1">
    <citation type="submission" date="2021-03" db="EMBL/GenBank/DDBJ databases">
        <authorList>
            <person name="Tran Van P."/>
        </authorList>
    </citation>
    <scope>NUCLEOTIDE SEQUENCE</scope>
</reference>
<name>A0ABN7P257_TIMPD</name>
<dbReference type="Proteomes" id="UP001153148">
    <property type="component" value="Unassembled WGS sequence"/>
</dbReference>
<evidence type="ECO:0000313" key="3">
    <source>
        <dbReference type="Proteomes" id="UP001153148"/>
    </source>
</evidence>
<proteinExistence type="predicted"/>
<evidence type="ECO:0000256" key="1">
    <source>
        <dbReference type="SAM" id="MobiDB-lite"/>
    </source>
</evidence>
<feature type="region of interest" description="Disordered" evidence="1">
    <location>
        <begin position="159"/>
        <end position="184"/>
    </location>
</feature>
<accession>A0ABN7P257</accession>
<keyword evidence="3" id="KW-1185">Reference proteome</keyword>
<sequence>MSFDALENWINSVVFVPLIDCQEDAPPMHAASVAPDSPEPLALFSEDGICLADGDWSMDYWDPYDLDTGLREQVAPAEVLVAYVRVSPLESGEVMGTLPALCLEVVGGLPGPAFFAPPAVFILQDHTDASRNAIPDVWDELNAIDQLIFQMEGESGDTILPPPTAVRPLHPASGVPPTRKGDGP</sequence>
<protein>
    <submittedName>
        <fullName evidence="2">Uncharacterized protein</fullName>
    </submittedName>
</protein>
<comment type="caution">
    <text evidence="2">The sequence shown here is derived from an EMBL/GenBank/DDBJ whole genome shotgun (WGS) entry which is preliminary data.</text>
</comment>